<evidence type="ECO:0000313" key="8">
    <source>
        <dbReference type="EMBL" id="ORJ58148.1"/>
    </source>
</evidence>
<keyword evidence="9" id="KW-1185">Reference proteome</keyword>
<evidence type="ECO:0000256" key="5">
    <source>
        <dbReference type="ARBA" id="ARBA00040885"/>
    </source>
</evidence>
<dbReference type="Gene3D" id="1.10.10.10">
    <property type="entry name" value="Winged helix-like DNA-binding domain superfamily/Winged helix DNA-binding domain"/>
    <property type="match status" value="1"/>
</dbReference>
<evidence type="ECO:0000259" key="7">
    <source>
        <dbReference type="PROSITE" id="PS50931"/>
    </source>
</evidence>
<dbReference type="RefSeq" id="WP_084952592.1">
    <property type="nucleotide sequence ID" value="NZ_MZZM01000025.1"/>
</dbReference>
<keyword evidence="4" id="KW-0804">Transcription</keyword>
<protein>
    <recommendedName>
        <fullName evidence="5">Probable hydrogen peroxide-inducible genes activator</fullName>
    </recommendedName>
</protein>
<accession>A0A1X0XZB1</accession>
<evidence type="ECO:0000256" key="1">
    <source>
        <dbReference type="ARBA" id="ARBA00009437"/>
    </source>
</evidence>
<dbReference type="SUPFAM" id="SSF46785">
    <property type="entry name" value="Winged helix' DNA-binding domain"/>
    <property type="match status" value="1"/>
</dbReference>
<keyword evidence="2" id="KW-0805">Transcription regulation</keyword>
<keyword evidence="3" id="KW-0238">DNA-binding</keyword>
<proteinExistence type="inferred from homology"/>
<evidence type="ECO:0000256" key="6">
    <source>
        <dbReference type="ARBA" id="ARBA00056658"/>
    </source>
</evidence>
<evidence type="ECO:0000256" key="2">
    <source>
        <dbReference type="ARBA" id="ARBA00023015"/>
    </source>
</evidence>
<dbReference type="AlphaFoldDB" id="A0A1X0XZB1"/>
<dbReference type="InterPro" id="IPR036390">
    <property type="entry name" value="WH_DNA-bd_sf"/>
</dbReference>
<dbReference type="GO" id="GO:0003700">
    <property type="term" value="F:DNA-binding transcription factor activity"/>
    <property type="evidence" value="ECO:0007669"/>
    <property type="project" value="InterPro"/>
</dbReference>
<dbReference type="PANTHER" id="PTHR30126">
    <property type="entry name" value="HTH-TYPE TRANSCRIPTIONAL REGULATOR"/>
    <property type="match status" value="1"/>
</dbReference>
<evidence type="ECO:0000256" key="4">
    <source>
        <dbReference type="ARBA" id="ARBA00023163"/>
    </source>
</evidence>
<evidence type="ECO:0000313" key="9">
    <source>
        <dbReference type="Proteomes" id="UP000193040"/>
    </source>
</evidence>
<dbReference type="GO" id="GO:0000976">
    <property type="term" value="F:transcription cis-regulatory region binding"/>
    <property type="evidence" value="ECO:0007669"/>
    <property type="project" value="TreeGrafter"/>
</dbReference>
<feature type="domain" description="HTH lysR-type" evidence="7">
    <location>
        <begin position="1"/>
        <end position="58"/>
    </location>
</feature>
<dbReference type="Gene3D" id="3.40.190.290">
    <property type="match status" value="1"/>
</dbReference>
<comment type="similarity">
    <text evidence="1">Belongs to the LysR transcriptional regulatory family.</text>
</comment>
<dbReference type="InterPro" id="IPR036388">
    <property type="entry name" value="WH-like_DNA-bd_sf"/>
</dbReference>
<dbReference type="PANTHER" id="PTHR30126:SF40">
    <property type="entry name" value="HTH-TYPE TRANSCRIPTIONAL REGULATOR GLTR"/>
    <property type="match status" value="1"/>
</dbReference>
<organism evidence="8 9">
    <name type="scientific">Mycobacterium simiae</name>
    <name type="common">Mycobacterium habana</name>
    <dbReference type="NCBI Taxonomy" id="1784"/>
    <lineage>
        <taxon>Bacteria</taxon>
        <taxon>Bacillati</taxon>
        <taxon>Actinomycetota</taxon>
        <taxon>Actinomycetes</taxon>
        <taxon>Mycobacteriales</taxon>
        <taxon>Mycobacteriaceae</taxon>
        <taxon>Mycobacterium</taxon>
        <taxon>Mycobacterium simiae complex</taxon>
    </lineage>
</organism>
<dbReference type="SUPFAM" id="SSF53850">
    <property type="entry name" value="Periplasmic binding protein-like II"/>
    <property type="match status" value="1"/>
</dbReference>
<reference evidence="8 9" key="1">
    <citation type="submission" date="2017-03" db="EMBL/GenBank/DDBJ databases">
        <title>Genomic insights into Mycobacterium simiae human colonization.</title>
        <authorList>
            <person name="Steffani J.L."/>
            <person name="Brunck M.E."/>
            <person name="Cruz E."/>
            <person name="Montiel R."/>
            <person name="Barona F."/>
        </authorList>
    </citation>
    <scope>NUCLEOTIDE SEQUENCE [LARGE SCALE GENOMIC DNA]</scope>
    <source>
        <strain evidence="8 9">MsiGto</strain>
    </source>
</reference>
<dbReference type="PROSITE" id="PS50931">
    <property type="entry name" value="HTH_LYSR"/>
    <property type="match status" value="1"/>
</dbReference>
<dbReference type="InterPro" id="IPR000847">
    <property type="entry name" value="LysR_HTH_N"/>
</dbReference>
<name>A0A1X0XZB1_MYCSI</name>
<sequence length="309" mass="33580">MEVADLSFFLAVARAGGVTRASKELLTVQSNISSRIRALEGELGVELFRRHARGMNLTHAGELLVPYAERVTQLIREVTQIVGDEANPLGRLNIGSMESTAGLRLPKVLSAFSAECPRVELSLVTDTTEALIAKVLDHRLDGAFVCGPVGHPDLVCDEVFVEQLVVASGPQVDDLEAVFAGQMPLKALVLRAGCAYRTRLEWILDQRDVPGPEILEFASLEGILGCVAAGMGITLLPIGVVMASQAASMLNVHRLPEAQARVQTLFIRRADATMTPAMTRFVAHTRELDQQEPQCALEHNTIENLRRIS</sequence>
<dbReference type="EMBL" id="MZZM01000025">
    <property type="protein sequence ID" value="ORJ58148.1"/>
    <property type="molecule type" value="Genomic_DNA"/>
</dbReference>
<dbReference type="InterPro" id="IPR005119">
    <property type="entry name" value="LysR_subst-bd"/>
</dbReference>
<dbReference type="Pfam" id="PF03466">
    <property type="entry name" value="LysR_substrate"/>
    <property type="match status" value="1"/>
</dbReference>
<evidence type="ECO:0000256" key="3">
    <source>
        <dbReference type="ARBA" id="ARBA00023125"/>
    </source>
</evidence>
<comment type="caution">
    <text evidence="8">The sequence shown here is derived from an EMBL/GenBank/DDBJ whole genome shotgun (WGS) entry which is preliminary data.</text>
</comment>
<dbReference type="Pfam" id="PF00126">
    <property type="entry name" value="HTH_1"/>
    <property type="match status" value="1"/>
</dbReference>
<dbReference type="FunFam" id="1.10.10.10:FF:000001">
    <property type="entry name" value="LysR family transcriptional regulator"/>
    <property type="match status" value="1"/>
</dbReference>
<dbReference type="Proteomes" id="UP000193040">
    <property type="component" value="Unassembled WGS sequence"/>
</dbReference>
<comment type="function">
    <text evidence="6">Required for the induction the katG gene for catalase. Involved in the response to hydrogen peroxide.</text>
</comment>
<gene>
    <name evidence="8" type="ORF">B5M45_19725</name>
</gene>
<dbReference type="PRINTS" id="PR00039">
    <property type="entry name" value="HTHLYSR"/>
</dbReference>